<dbReference type="Gene3D" id="4.10.410.10">
    <property type="entry name" value="Pancreatic trypsin inhibitor Kunitz domain"/>
    <property type="match status" value="3"/>
</dbReference>
<proteinExistence type="predicted"/>
<dbReference type="GO" id="GO:0004867">
    <property type="term" value="F:serine-type endopeptidase inhibitor activity"/>
    <property type="evidence" value="ECO:0007669"/>
    <property type="project" value="UniProtKB-KW"/>
</dbReference>
<dbReference type="FunFam" id="4.10.410.10:FF:000020">
    <property type="entry name" value="Collagen, type VI, alpha 3"/>
    <property type="match status" value="2"/>
</dbReference>
<dbReference type="WBParaSite" id="SBAD_0000616701-mRNA-1">
    <property type="protein sequence ID" value="SBAD_0000616701-mRNA-1"/>
    <property type="gene ID" value="SBAD_0000616701"/>
</dbReference>
<keyword evidence="7" id="KW-1185">Reference proteome</keyword>
<dbReference type="InterPro" id="IPR002223">
    <property type="entry name" value="Kunitz_BPTI"/>
</dbReference>
<reference evidence="6 7" key="2">
    <citation type="submission" date="2018-11" db="EMBL/GenBank/DDBJ databases">
        <authorList>
            <consortium name="Pathogen Informatics"/>
        </authorList>
    </citation>
    <scope>NUCLEOTIDE SEQUENCE [LARGE SCALE GENOMIC DNA]</scope>
</reference>
<keyword evidence="3" id="KW-1015">Disulfide bond</keyword>
<sequence>MEPAPIIALLFVCFSASVAIAGNPHNPCDEEKVVGPCAGKFLRWYFDIIENRCREFWYGGCRKNNNHFYSLEECQETCKSSNRPIITVRDHRTFTIETILTNPCRLMPQTGNCTARLLRWYFNMFDNSCHKFLYTGCYGNGNNFNSQEQCERTCIREFSIEFETEIEIFGNDVCAYPLEFGFCNDQQPSWYYSEEDNECMQFLYSGCGGNPNRFSDERSCVRRCVKGIR</sequence>
<dbReference type="GO" id="GO:0005615">
    <property type="term" value="C:extracellular space"/>
    <property type="evidence" value="ECO:0007669"/>
    <property type="project" value="TreeGrafter"/>
</dbReference>
<dbReference type="PRINTS" id="PR00759">
    <property type="entry name" value="BASICPTASE"/>
</dbReference>
<dbReference type="AlphaFoldDB" id="A0A183IQN5"/>
<evidence type="ECO:0000313" key="8">
    <source>
        <dbReference type="WBParaSite" id="SBAD_0000616701-mRNA-1"/>
    </source>
</evidence>
<dbReference type="SUPFAM" id="SSF57362">
    <property type="entry name" value="BPTI-like"/>
    <property type="match status" value="3"/>
</dbReference>
<accession>A0A183IQN5</accession>
<dbReference type="InterPro" id="IPR050098">
    <property type="entry name" value="TFPI/VKTCI-like"/>
</dbReference>
<dbReference type="InterPro" id="IPR036880">
    <property type="entry name" value="Kunitz_BPTI_sf"/>
</dbReference>
<reference evidence="8" key="1">
    <citation type="submission" date="2016-06" db="UniProtKB">
        <authorList>
            <consortium name="WormBaseParasite"/>
        </authorList>
    </citation>
    <scope>IDENTIFICATION</scope>
</reference>
<evidence type="ECO:0000256" key="1">
    <source>
        <dbReference type="ARBA" id="ARBA00022690"/>
    </source>
</evidence>
<feature type="domain" description="BPTI/Kunitz inhibitor" evidence="5">
    <location>
        <begin position="174"/>
        <end position="224"/>
    </location>
</feature>
<feature type="chain" id="PRO_5043140264" evidence="4">
    <location>
        <begin position="22"/>
        <end position="229"/>
    </location>
</feature>
<name>A0A183IQN5_9BILA</name>
<protein>
    <submittedName>
        <fullName evidence="8">BPTI/Kunitz inhibitor domain-containing protein</fullName>
    </submittedName>
</protein>
<evidence type="ECO:0000313" key="7">
    <source>
        <dbReference type="Proteomes" id="UP000270296"/>
    </source>
</evidence>
<feature type="domain" description="BPTI/Kunitz inhibitor" evidence="5">
    <location>
        <begin position="104"/>
        <end position="154"/>
    </location>
</feature>
<evidence type="ECO:0000256" key="3">
    <source>
        <dbReference type="ARBA" id="ARBA00023157"/>
    </source>
</evidence>
<evidence type="ECO:0000313" key="6">
    <source>
        <dbReference type="EMBL" id="VDP08704.1"/>
    </source>
</evidence>
<dbReference type="EMBL" id="UZAM01009355">
    <property type="protein sequence ID" value="VDP08704.1"/>
    <property type="molecule type" value="Genomic_DNA"/>
</dbReference>
<feature type="signal peptide" evidence="4">
    <location>
        <begin position="1"/>
        <end position="21"/>
    </location>
</feature>
<dbReference type="CDD" id="cd00109">
    <property type="entry name" value="Kunitz-type"/>
    <property type="match status" value="3"/>
</dbReference>
<dbReference type="PANTHER" id="PTHR10083">
    <property type="entry name" value="KUNITZ-TYPE PROTEASE INHIBITOR-RELATED"/>
    <property type="match status" value="1"/>
</dbReference>
<dbReference type="SMART" id="SM00131">
    <property type="entry name" value="KU"/>
    <property type="match status" value="3"/>
</dbReference>
<dbReference type="InterPro" id="IPR020901">
    <property type="entry name" value="Prtase_inh_Kunz-CS"/>
</dbReference>
<dbReference type="Proteomes" id="UP000270296">
    <property type="component" value="Unassembled WGS sequence"/>
</dbReference>
<dbReference type="OrthoDB" id="4473401at2759"/>
<dbReference type="PROSITE" id="PS00280">
    <property type="entry name" value="BPTI_KUNITZ_1"/>
    <property type="match status" value="3"/>
</dbReference>
<organism evidence="8">
    <name type="scientific">Soboliphyme baturini</name>
    <dbReference type="NCBI Taxonomy" id="241478"/>
    <lineage>
        <taxon>Eukaryota</taxon>
        <taxon>Metazoa</taxon>
        <taxon>Ecdysozoa</taxon>
        <taxon>Nematoda</taxon>
        <taxon>Enoplea</taxon>
        <taxon>Dorylaimia</taxon>
        <taxon>Dioctophymatida</taxon>
        <taxon>Dioctophymatoidea</taxon>
        <taxon>Soboliphymatidae</taxon>
        <taxon>Soboliphyme</taxon>
    </lineage>
</organism>
<dbReference type="PROSITE" id="PS50279">
    <property type="entry name" value="BPTI_KUNITZ_2"/>
    <property type="match status" value="3"/>
</dbReference>
<keyword evidence="4" id="KW-0732">Signal</keyword>
<evidence type="ECO:0000259" key="5">
    <source>
        <dbReference type="PROSITE" id="PS50279"/>
    </source>
</evidence>
<feature type="domain" description="BPTI/Kunitz inhibitor" evidence="5">
    <location>
        <begin position="28"/>
        <end position="78"/>
    </location>
</feature>
<dbReference type="Pfam" id="PF00014">
    <property type="entry name" value="Kunitz_BPTI"/>
    <property type="match status" value="3"/>
</dbReference>
<evidence type="ECO:0000256" key="2">
    <source>
        <dbReference type="ARBA" id="ARBA00022900"/>
    </source>
</evidence>
<dbReference type="PANTHER" id="PTHR10083:SF374">
    <property type="entry name" value="BPTI_KUNITZ INHIBITOR DOMAIN-CONTAINING PROTEIN"/>
    <property type="match status" value="1"/>
</dbReference>
<evidence type="ECO:0000256" key="4">
    <source>
        <dbReference type="SAM" id="SignalP"/>
    </source>
</evidence>
<keyword evidence="2" id="KW-0722">Serine protease inhibitor</keyword>
<gene>
    <name evidence="6" type="ORF">SBAD_LOCUS5932</name>
</gene>
<keyword evidence="1" id="KW-0646">Protease inhibitor</keyword>